<dbReference type="OrthoDB" id="162303at2"/>
<organism evidence="9 10">
    <name type="scientific">Georgenia muralis</name>
    <dbReference type="NCBI Taxonomy" id="154117"/>
    <lineage>
        <taxon>Bacteria</taxon>
        <taxon>Bacillati</taxon>
        <taxon>Actinomycetota</taxon>
        <taxon>Actinomycetes</taxon>
        <taxon>Micrococcales</taxon>
        <taxon>Bogoriellaceae</taxon>
        <taxon>Georgenia</taxon>
    </lineage>
</organism>
<evidence type="ECO:0000313" key="10">
    <source>
        <dbReference type="Proteomes" id="UP000280726"/>
    </source>
</evidence>
<comment type="subcellular location">
    <subcellularLocation>
        <location evidence="1 7">Cell membrane</location>
        <topology evidence="1 7">Multi-pass membrane protein</topology>
    </subcellularLocation>
</comment>
<accession>A0A3N4Z8K9</accession>
<dbReference type="InterPro" id="IPR032816">
    <property type="entry name" value="VTT_dom"/>
</dbReference>
<evidence type="ECO:0000256" key="1">
    <source>
        <dbReference type="ARBA" id="ARBA00004651"/>
    </source>
</evidence>
<dbReference type="Proteomes" id="UP000280726">
    <property type="component" value="Unassembled WGS sequence"/>
</dbReference>
<evidence type="ECO:0000259" key="8">
    <source>
        <dbReference type="Pfam" id="PF09335"/>
    </source>
</evidence>
<dbReference type="EMBL" id="RKRA01000001">
    <property type="protein sequence ID" value="RPF27550.1"/>
    <property type="molecule type" value="Genomic_DNA"/>
</dbReference>
<name>A0A3N4Z8K9_9MICO</name>
<feature type="transmembrane region" description="Helical" evidence="7">
    <location>
        <begin position="59"/>
        <end position="84"/>
    </location>
</feature>
<keyword evidence="4 7" id="KW-0812">Transmembrane</keyword>
<evidence type="ECO:0000256" key="3">
    <source>
        <dbReference type="ARBA" id="ARBA00022475"/>
    </source>
</evidence>
<keyword evidence="10" id="KW-1185">Reference proteome</keyword>
<evidence type="ECO:0000256" key="5">
    <source>
        <dbReference type="ARBA" id="ARBA00022989"/>
    </source>
</evidence>
<feature type="transmembrane region" description="Helical" evidence="7">
    <location>
        <begin position="143"/>
        <end position="167"/>
    </location>
</feature>
<comment type="caution">
    <text evidence="9">The sequence shown here is derived from an EMBL/GenBank/DDBJ whole genome shotgun (WGS) entry which is preliminary data.</text>
</comment>
<gene>
    <name evidence="9" type="ORF">EDD32_2038</name>
</gene>
<dbReference type="GO" id="GO:0005886">
    <property type="term" value="C:plasma membrane"/>
    <property type="evidence" value="ECO:0007669"/>
    <property type="project" value="UniProtKB-SubCell"/>
</dbReference>
<dbReference type="Pfam" id="PF09335">
    <property type="entry name" value="VTT_dom"/>
    <property type="match status" value="1"/>
</dbReference>
<feature type="transmembrane region" description="Helical" evidence="7">
    <location>
        <begin position="12"/>
        <end position="31"/>
    </location>
</feature>
<evidence type="ECO:0000256" key="6">
    <source>
        <dbReference type="ARBA" id="ARBA00023136"/>
    </source>
</evidence>
<keyword evidence="3 7" id="KW-1003">Cell membrane</keyword>
<evidence type="ECO:0000256" key="2">
    <source>
        <dbReference type="ARBA" id="ARBA00010792"/>
    </source>
</evidence>
<proteinExistence type="inferred from homology"/>
<dbReference type="InterPro" id="IPR032818">
    <property type="entry name" value="DedA-like"/>
</dbReference>
<feature type="transmembrane region" description="Helical" evidence="7">
    <location>
        <begin position="174"/>
        <end position="195"/>
    </location>
</feature>
<dbReference type="PANTHER" id="PTHR30353:SF0">
    <property type="entry name" value="TRANSMEMBRANE PROTEIN"/>
    <property type="match status" value="1"/>
</dbReference>
<comment type="similarity">
    <text evidence="2 7">Belongs to the DedA family.</text>
</comment>
<protein>
    <submittedName>
        <fullName evidence="9">Membrane protein DedA with SNARE-associated domain</fullName>
    </submittedName>
</protein>
<evidence type="ECO:0000256" key="4">
    <source>
        <dbReference type="ARBA" id="ARBA00022692"/>
    </source>
</evidence>
<keyword evidence="5 7" id="KW-1133">Transmembrane helix</keyword>
<dbReference type="RefSeq" id="WP_123917165.1">
    <property type="nucleotide sequence ID" value="NZ_RKRA01000001.1"/>
</dbReference>
<feature type="domain" description="VTT" evidence="8">
    <location>
        <begin position="38"/>
        <end position="162"/>
    </location>
</feature>
<reference evidence="9 10" key="1">
    <citation type="submission" date="2018-11" db="EMBL/GenBank/DDBJ databases">
        <title>Sequencing the genomes of 1000 actinobacteria strains.</title>
        <authorList>
            <person name="Klenk H.-P."/>
        </authorList>
    </citation>
    <scope>NUCLEOTIDE SEQUENCE [LARGE SCALE GENOMIC DNA]</scope>
    <source>
        <strain evidence="9 10">DSM 14418</strain>
    </source>
</reference>
<sequence>MLETARAVEDLVLSLAGSPWLLLVVVVLVTVDGFFPPVPSESVVIAVAALTAAEGGPPLAPLVLAAAVGAFCGDLVAYTIGRLVPVERLRVMQGRRARRTFDRARYILATRGTVLILSARFVPIGRVAVNMSAGAVDFPRRRFVLIAAIAAIVWAGYTTALGVGAGVFLQDHPLAAVAVGVVGGVVLGVVVDRLLTWVHARLLPGLPTTGEMLEGEGPAPD</sequence>
<evidence type="ECO:0000256" key="7">
    <source>
        <dbReference type="RuleBase" id="RU367016"/>
    </source>
</evidence>
<feature type="transmembrane region" description="Helical" evidence="7">
    <location>
        <begin position="104"/>
        <end position="123"/>
    </location>
</feature>
<keyword evidence="6 7" id="KW-0472">Membrane</keyword>
<evidence type="ECO:0000313" key="9">
    <source>
        <dbReference type="EMBL" id="RPF27550.1"/>
    </source>
</evidence>
<dbReference type="PANTHER" id="PTHR30353">
    <property type="entry name" value="INNER MEMBRANE PROTEIN DEDA-RELATED"/>
    <property type="match status" value="1"/>
</dbReference>
<dbReference type="AlphaFoldDB" id="A0A3N4Z8K9"/>